<evidence type="ECO:0000313" key="2">
    <source>
        <dbReference type="Proteomes" id="UP000195105"/>
    </source>
</evidence>
<gene>
    <name evidence="1" type="ORF">CA983_25765</name>
</gene>
<keyword evidence="2" id="KW-1185">Reference proteome</keyword>
<dbReference type="Proteomes" id="UP000195105">
    <property type="component" value="Unassembled WGS sequence"/>
</dbReference>
<protein>
    <submittedName>
        <fullName evidence="1">Uncharacterized protein</fullName>
    </submittedName>
</protein>
<dbReference type="AlphaFoldDB" id="A0A243RYV3"/>
<organism evidence="1 2">
    <name type="scientific">Streptomyces swartbergensis</name>
    <dbReference type="NCBI Taxonomy" id="487165"/>
    <lineage>
        <taxon>Bacteria</taxon>
        <taxon>Bacillati</taxon>
        <taxon>Actinomycetota</taxon>
        <taxon>Actinomycetes</taxon>
        <taxon>Kitasatosporales</taxon>
        <taxon>Streptomycetaceae</taxon>
        <taxon>Streptomyces</taxon>
    </lineage>
</organism>
<dbReference type="EMBL" id="NGFN01000181">
    <property type="protein sequence ID" value="OUD00402.1"/>
    <property type="molecule type" value="Genomic_DNA"/>
</dbReference>
<comment type="caution">
    <text evidence="1">The sequence shown here is derived from an EMBL/GenBank/DDBJ whole genome shotgun (WGS) entry which is preliminary data.</text>
</comment>
<name>A0A243RYV3_9ACTN</name>
<reference evidence="1 2" key="1">
    <citation type="submission" date="2017-05" db="EMBL/GenBank/DDBJ databases">
        <title>Biotechnological potential of actinobacteria isolated from South African environments.</title>
        <authorList>
            <person name="Le Roes-Hill M."/>
            <person name="Prins A."/>
            <person name="Durrell K.A."/>
        </authorList>
    </citation>
    <scope>NUCLEOTIDE SEQUENCE [LARGE SCALE GENOMIC DNA]</scope>
    <source>
        <strain evidence="1 2">HMC13</strain>
    </source>
</reference>
<accession>A0A243RYV3</accession>
<sequence>MVRDHGFGCVQQMQGQMHVQVTGMRRPVPLVGQFFRHPHASVCPFACLFLVTARVRPSAGFRFRNRTSTARSDLVADFGPWRRWGGWRT</sequence>
<evidence type="ECO:0000313" key="1">
    <source>
        <dbReference type="EMBL" id="OUD00402.1"/>
    </source>
</evidence>
<proteinExistence type="predicted"/>